<feature type="transmembrane region" description="Helical" evidence="1">
    <location>
        <begin position="65"/>
        <end position="83"/>
    </location>
</feature>
<dbReference type="EMBL" id="CP016908">
    <property type="protein sequence ID" value="APS00627.1"/>
    <property type="molecule type" value="Genomic_DNA"/>
</dbReference>
<evidence type="ECO:0000313" key="2">
    <source>
        <dbReference type="EMBL" id="APS00627.1"/>
    </source>
</evidence>
<accession>A0A1L6MYU1</accession>
<dbReference type="AlphaFoldDB" id="A0A1L6MYU1"/>
<dbReference type="RefSeq" id="WP_075277297.1">
    <property type="nucleotide sequence ID" value="NZ_CP016908.1"/>
</dbReference>
<keyword evidence="3" id="KW-1185">Reference proteome</keyword>
<evidence type="ECO:0000256" key="1">
    <source>
        <dbReference type="SAM" id="Phobius"/>
    </source>
</evidence>
<name>A0A1L6MYU1_9BACT</name>
<dbReference type="OrthoDB" id="5512081at2"/>
<dbReference type="KEGG" id="pabo:BCY86_08045"/>
<keyword evidence="1" id="KW-1133">Transmembrane helix</keyword>
<feature type="transmembrane region" description="Helical" evidence="1">
    <location>
        <begin position="163"/>
        <end position="187"/>
    </location>
</feature>
<keyword evidence="1" id="KW-0812">Transmembrane</keyword>
<feature type="transmembrane region" description="Helical" evidence="1">
    <location>
        <begin position="103"/>
        <end position="121"/>
    </location>
</feature>
<protein>
    <submittedName>
        <fullName evidence="2">Uncharacterized protein</fullName>
    </submittedName>
</protein>
<organism evidence="2 3">
    <name type="scientific">Pajaroellobacter abortibovis</name>
    <dbReference type="NCBI Taxonomy" id="1882918"/>
    <lineage>
        <taxon>Bacteria</taxon>
        <taxon>Pseudomonadati</taxon>
        <taxon>Myxococcota</taxon>
        <taxon>Polyangia</taxon>
        <taxon>Polyangiales</taxon>
        <taxon>Polyangiaceae</taxon>
    </lineage>
</organism>
<sequence length="194" mass="21078">MLFTCPFCRELFYEEETDHCPICGLKLVSFSSLHPSIEANALSTEPSLTPEEEPFPWYFLGGGRGALGLLSIGGIFLFFRPWIEITLPTFSSLTGVDLARRVGWGWIALVAWGVMGAVVLSRRTLAELYGARLAASFLSAGPGFVAGALLLRAPKSSLVPLKFTYLLGLRLTLACSLTSLILSALYLGKKTKTQ</sequence>
<feature type="transmembrane region" description="Helical" evidence="1">
    <location>
        <begin position="133"/>
        <end position="151"/>
    </location>
</feature>
<dbReference type="Proteomes" id="UP000185544">
    <property type="component" value="Chromosome"/>
</dbReference>
<keyword evidence="1" id="KW-0472">Membrane</keyword>
<proteinExistence type="predicted"/>
<evidence type="ECO:0000313" key="3">
    <source>
        <dbReference type="Proteomes" id="UP000185544"/>
    </source>
</evidence>
<reference evidence="2 3" key="1">
    <citation type="submission" date="2016-08" db="EMBL/GenBank/DDBJ databases">
        <title>Identification and validation of antigenic proteins from Pajaroellobacter abortibovis using de-novo genome sequence assembly and reverse vaccinology.</title>
        <authorList>
            <person name="Welly B.T."/>
            <person name="Miller M.R."/>
            <person name="Stott J.L."/>
            <person name="Blanchard M.T."/>
            <person name="Islas-Trejo A.D."/>
            <person name="O'Rourke S.M."/>
            <person name="Young A.E."/>
            <person name="Medrano J.F."/>
            <person name="Van Eenennaam A.L."/>
        </authorList>
    </citation>
    <scope>NUCLEOTIDE SEQUENCE [LARGE SCALE GENOMIC DNA]</scope>
    <source>
        <strain evidence="2 3">BTF92-0548A/99-0131</strain>
    </source>
</reference>
<dbReference type="STRING" id="1882918.BCY86_08045"/>
<gene>
    <name evidence="2" type="ORF">BCY86_08045</name>
</gene>